<dbReference type="InterPro" id="IPR000160">
    <property type="entry name" value="GGDEF_dom"/>
</dbReference>
<dbReference type="InterPro" id="IPR050706">
    <property type="entry name" value="Cyclic-di-GMP_PDE-like"/>
</dbReference>
<dbReference type="CDD" id="cd01949">
    <property type="entry name" value="GGDEF"/>
    <property type="match status" value="1"/>
</dbReference>
<dbReference type="InterPro" id="IPR001633">
    <property type="entry name" value="EAL_dom"/>
</dbReference>
<dbReference type="NCBIfam" id="TIGR00254">
    <property type="entry name" value="GGDEF"/>
    <property type="match status" value="1"/>
</dbReference>
<name>A0ABW8API8_9ACTN</name>
<dbReference type="SMART" id="SM00052">
    <property type="entry name" value="EAL"/>
    <property type="match status" value="1"/>
</dbReference>
<feature type="domain" description="GGDEF" evidence="3">
    <location>
        <begin position="332"/>
        <end position="463"/>
    </location>
</feature>
<dbReference type="SUPFAM" id="SSF55073">
    <property type="entry name" value="Nucleotide cyclase"/>
    <property type="match status" value="1"/>
</dbReference>
<dbReference type="SUPFAM" id="SSF141868">
    <property type="entry name" value="EAL domain-like"/>
    <property type="match status" value="1"/>
</dbReference>
<dbReference type="Proteomes" id="UP001612915">
    <property type="component" value="Unassembled WGS sequence"/>
</dbReference>
<dbReference type="InterPro" id="IPR043128">
    <property type="entry name" value="Rev_trsase/Diguanyl_cyclase"/>
</dbReference>
<keyword evidence="1" id="KW-0812">Transmembrane</keyword>
<keyword evidence="5" id="KW-1185">Reference proteome</keyword>
<dbReference type="Pfam" id="PF00990">
    <property type="entry name" value="GGDEF"/>
    <property type="match status" value="1"/>
</dbReference>
<dbReference type="Gene3D" id="3.30.70.270">
    <property type="match status" value="1"/>
</dbReference>
<feature type="domain" description="EAL" evidence="2">
    <location>
        <begin position="473"/>
        <end position="724"/>
    </location>
</feature>
<dbReference type="SMART" id="SM00267">
    <property type="entry name" value="GGDEF"/>
    <property type="match status" value="1"/>
</dbReference>
<feature type="transmembrane region" description="Helical" evidence="1">
    <location>
        <begin position="21"/>
        <end position="40"/>
    </location>
</feature>
<dbReference type="PROSITE" id="PS50887">
    <property type="entry name" value="GGDEF"/>
    <property type="match status" value="1"/>
</dbReference>
<dbReference type="Gene3D" id="3.20.20.450">
    <property type="entry name" value="EAL domain"/>
    <property type="match status" value="1"/>
</dbReference>
<reference evidence="4 5" key="1">
    <citation type="submission" date="2024-10" db="EMBL/GenBank/DDBJ databases">
        <title>The Natural Products Discovery Center: Release of the First 8490 Sequenced Strains for Exploring Actinobacteria Biosynthetic Diversity.</title>
        <authorList>
            <person name="Kalkreuter E."/>
            <person name="Kautsar S.A."/>
            <person name="Yang D."/>
            <person name="Bader C.D."/>
            <person name="Teijaro C.N."/>
            <person name="Fluegel L."/>
            <person name="Davis C.M."/>
            <person name="Simpson J.R."/>
            <person name="Lauterbach L."/>
            <person name="Steele A.D."/>
            <person name="Gui C."/>
            <person name="Meng S."/>
            <person name="Li G."/>
            <person name="Viehrig K."/>
            <person name="Ye F."/>
            <person name="Su P."/>
            <person name="Kiefer A.F."/>
            <person name="Nichols A."/>
            <person name="Cepeda A.J."/>
            <person name="Yan W."/>
            <person name="Fan B."/>
            <person name="Jiang Y."/>
            <person name="Adhikari A."/>
            <person name="Zheng C.-J."/>
            <person name="Schuster L."/>
            <person name="Cowan T.M."/>
            <person name="Smanski M.J."/>
            <person name="Chevrette M.G."/>
            <person name="De Carvalho L.P.S."/>
            <person name="Shen B."/>
        </authorList>
    </citation>
    <scope>NUCLEOTIDE SEQUENCE [LARGE SCALE GENOMIC DNA]</scope>
    <source>
        <strain evidence="4 5">NPDC049639</strain>
    </source>
</reference>
<dbReference type="PANTHER" id="PTHR33121">
    <property type="entry name" value="CYCLIC DI-GMP PHOSPHODIESTERASE PDEF"/>
    <property type="match status" value="1"/>
</dbReference>
<evidence type="ECO:0000313" key="5">
    <source>
        <dbReference type="Proteomes" id="UP001612915"/>
    </source>
</evidence>
<feature type="transmembrane region" description="Helical" evidence="1">
    <location>
        <begin position="178"/>
        <end position="198"/>
    </location>
</feature>
<feature type="transmembrane region" description="Helical" evidence="1">
    <location>
        <begin position="142"/>
        <end position="166"/>
    </location>
</feature>
<comment type="caution">
    <text evidence="4">The sequence shown here is derived from an EMBL/GenBank/DDBJ whole genome shotgun (WGS) entry which is preliminary data.</text>
</comment>
<feature type="transmembrane region" description="Helical" evidence="1">
    <location>
        <begin position="79"/>
        <end position="99"/>
    </location>
</feature>
<dbReference type="PANTHER" id="PTHR33121:SF70">
    <property type="entry name" value="SIGNALING PROTEIN YKOW"/>
    <property type="match status" value="1"/>
</dbReference>
<dbReference type="InterPro" id="IPR029787">
    <property type="entry name" value="Nucleotide_cyclase"/>
</dbReference>
<proteinExistence type="predicted"/>
<feature type="transmembrane region" description="Helical" evidence="1">
    <location>
        <begin position="252"/>
        <end position="269"/>
    </location>
</feature>
<dbReference type="InterPro" id="IPR035919">
    <property type="entry name" value="EAL_sf"/>
</dbReference>
<gene>
    <name evidence="4" type="ORF">ACIB24_14610</name>
</gene>
<dbReference type="RefSeq" id="WP_398281608.1">
    <property type="nucleotide sequence ID" value="NZ_JBITLV010000004.1"/>
</dbReference>
<evidence type="ECO:0000259" key="2">
    <source>
        <dbReference type="PROSITE" id="PS50883"/>
    </source>
</evidence>
<dbReference type="PROSITE" id="PS50883">
    <property type="entry name" value="EAL"/>
    <property type="match status" value="1"/>
</dbReference>
<sequence>MAHDGESAIGLPVRPPPTPRARALAALAASAVPVALVVVVDPPATPAAALLVTAAALQLLGLALTAGARGLRRFPGQGWEAWCTLLGVAAFASCTLGFAVRPRGDLTAADVVPVVASAAVAGVAVSAIVLSGPRELSLGTPALARAGLPWIAGGLVLVAAADQVALADRGRPAAASGGWLPGTLLAAGYLLLLGTVAVRARRTPADRRASLELPPAEATGRRRTLALGLVAVVVVVVAIVDDGSAPRASTLAVRAGGLLAAAFLLLSLVRVDRTRRPGGGEDVSPRTDDLTGLANRRALSEALAGERPSAPAGVTVPETDATGWSGWAGWSDEIALLLVDLDHFKDVNEALGHAAGDRLLAAVGARLRGTLRPTQLLARLGGDEFAVVLPAAGPEQAERVAADLRASLETPFEIDGNRLHVQASIGMATCDPSHGEPTDLLRQADVAMYQAKGTDSGVAFYDPSRDEGLTGDRLRRTDELRDALQRGDLEVHLQPQVDLRTGAIVGAEALARWRHPQDGVLLPQSFLPLAEHTGLMRPVTAQLLDRALAACATWWNAGHKVTVSVNLGADDLRDPEVGDRITRLLAGHALPPAALRVEITEQALLTDPAAVAVVLGRWRDAGVAVAIDDFGTGYSSLSYLRELPVDEVKLDRAFIADARRETTSSIVRHTAALAHDLGAVVVAEGIEDEATARRVAELGCDVGQGIHFGAAMTAGQFLTRLETS</sequence>
<protein>
    <submittedName>
        <fullName evidence="4">Bifunctional diguanylate cyclase/phosphodiesterase</fullName>
    </submittedName>
</protein>
<feature type="transmembrane region" description="Helical" evidence="1">
    <location>
        <begin position="224"/>
        <end position="240"/>
    </location>
</feature>
<keyword evidence="1" id="KW-1133">Transmembrane helix</keyword>
<organism evidence="4 5">
    <name type="scientific">Spongisporangium articulatum</name>
    <dbReference type="NCBI Taxonomy" id="3362603"/>
    <lineage>
        <taxon>Bacteria</taxon>
        <taxon>Bacillati</taxon>
        <taxon>Actinomycetota</taxon>
        <taxon>Actinomycetes</taxon>
        <taxon>Kineosporiales</taxon>
        <taxon>Kineosporiaceae</taxon>
        <taxon>Spongisporangium</taxon>
    </lineage>
</organism>
<feature type="transmembrane region" description="Helical" evidence="1">
    <location>
        <begin position="111"/>
        <end position="130"/>
    </location>
</feature>
<evidence type="ECO:0000259" key="3">
    <source>
        <dbReference type="PROSITE" id="PS50887"/>
    </source>
</evidence>
<dbReference type="EMBL" id="JBITLV010000004">
    <property type="protein sequence ID" value="MFI7588298.1"/>
    <property type="molecule type" value="Genomic_DNA"/>
</dbReference>
<accession>A0ABW8API8</accession>
<feature type="transmembrane region" description="Helical" evidence="1">
    <location>
        <begin position="46"/>
        <end position="67"/>
    </location>
</feature>
<evidence type="ECO:0000313" key="4">
    <source>
        <dbReference type="EMBL" id="MFI7588298.1"/>
    </source>
</evidence>
<dbReference type="Pfam" id="PF00563">
    <property type="entry name" value="EAL"/>
    <property type="match status" value="1"/>
</dbReference>
<evidence type="ECO:0000256" key="1">
    <source>
        <dbReference type="SAM" id="Phobius"/>
    </source>
</evidence>
<dbReference type="CDD" id="cd01948">
    <property type="entry name" value="EAL"/>
    <property type="match status" value="1"/>
</dbReference>
<keyword evidence="1" id="KW-0472">Membrane</keyword>